<evidence type="ECO:0000256" key="1">
    <source>
        <dbReference type="SAM" id="Phobius"/>
    </source>
</evidence>
<keyword evidence="1" id="KW-1133">Transmembrane helix</keyword>
<reference evidence="2" key="1">
    <citation type="journal article" date="2021" name="Mol. Plant Microbe Interact.">
        <title>Complete Genome Sequence of the Plant-Pathogenic Fungus Colletotrichum lupini.</title>
        <authorList>
            <person name="Baroncelli R."/>
            <person name="Pensec F."/>
            <person name="Da Lio D."/>
            <person name="Boufleur T."/>
            <person name="Vicente I."/>
            <person name="Sarrocco S."/>
            <person name="Picot A."/>
            <person name="Baraldi E."/>
            <person name="Sukno S."/>
            <person name="Thon M."/>
            <person name="Le Floch G."/>
        </authorList>
    </citation>
    <scope>NUCLEOTIDE SEQUENCE</scope>
    <source>
        <strain evidence="2">IMI 504893</strain>
    </source>
</reference>
<protein>
    <submittedName>
        <fullName evidence="2">Uncharacterized protein</fullName>
    </submittedName>
</protein>
<sequence>MRCTSAKKNGAGLHCLVRVVALSSSGTEGGYWEAESLKCSSAFVCHTWPSGTFPVNDVQWDEKYVANSLVFPCRRSRLTFYAQWQLSVSLGSCIIPIASAPSLALYFLFIPGSLATARPATLGLEINTTHMGATVECDARPGKLTEPRTGDVRFGSAYFSIPPSPFDFGKRLAVALAKLHWFSSLPRTAATKGQGLSGICAILGHAVHPIWVIPDFEIASIKQPHQGFLRRLQNLMGLDPVQPNNNTEELAFSGLSALLTEQYVPLGSQRSQDASLASFRFEARQAEAGRNSLFSASIQAVLAGTDHRNGVPRPNDTSSARVEVNLAQISRRSKTRLATDGQISEAFVHAHDIWPRRRVGNRIQKVSLVFDSACYRPPQPRGSPDFRTELIHSDPSHVSFPARLKSRFLPSSRSPISRHYVLAFSAHCAPTHLHFGLILIRSLGMGRSKFGMSDFVPLPPRRHEAMLHFLSIQSRDSFIDRLHSTPFSRVMILVLFSRRDHLCCSIFKIFSVSSFDFSC</sequence>
<organism evidence="2 3">
    <name type="scientific">Colletotrichum lupini</name>
    <dbReference type="NCBI Taxonomy" id="145971"/>
    <lineage>
        <taxon>Eukaryota</taxon>
        <taxon>Fungi</taxon>
        <taxon>Dikarya</taxon>
        <taxon>Ascomycota</taxon>
        <taxon>Pezizomycotina</taxon>
        <taxon>Sordariomycetes</taxon>
        <taxon>Hypocreomycetidae</taxon>
        <taxon>Glomerellales</taxon>
        <taxon>Glomerellaceae</taxon>
        <taxon>Colletotrichum</taxon>
        <taxon>Colletotrichum acutatum species complex</taxon>
    </lineage>
</organism>
<keyword evidence="1" id="KW-0812">Transmembrane</keyword>
<proteinExistence type="predicted"/>
<dbReference type="GeneID" id="73348139"/>
<dbReference type="Proteomes" id="UP000830671">
    <property type="component" value="Chromosome 7"/>
</dbReference>
<dbReference type="RefSeq" id="XP_049150275.1">
    <property type="nucleotide sequence ID" value="XM_049293129.1"/>
</dbReference>
<keyword evidence="3" id="KW-1185">Reference proteome</keyword>
<evidence type="ECO:0000313" key="2">
    <source>
        <dbReference type="EMBL" id="UQC88672.1"/>
    </source>
</evidence>
<keyword evidence="1" id="KW-0472">Membrane</keyword>
<name>A0A9Q8WMV5_9PEZI</name>
<feature type="transmembrane region" description="Helical" evidence="1">
    <location>
        <begin position="84"/>
        <end position="109"/>
    </location>
</feature>
<evidence type="ECO:0000313" key="3">
    <source>
        <dbReference type="Proteomes" id="UP000830671"/>
    </source>
</evidence>
<dbReference type="KEGG" id="clup:CLUP02_14197"/>
<dbReference type="AlphaFoldDB" id="A0A9Q8WMV5"/>
<accession>A0A9Q8WMV5</accession>
<gene>
    <name evidence="2" type="ORF">CLUP02_14197</name>
</gene>
<dbReference type="EMBL" id="CP019479">
    <property type="protein sequence ID" value="UQC88672.1"/>
    <property type="molecule type" value="Genomic_DNA"/>
</dbReference>